<name>A0AA40MJB9_STAAU</name>
<proteinExistence type="predicted"/>
<dbReference type="AlphaFoldDB" id="A0AA40MJB9"/>
<accession>A0AA40MJB9</accession>
<comment type="caution">
    <text evidence="1">The sequence shown here is derived from an EMBL/GenBank/DDBJ whole genome shotgun (WGS) entry which is preliminary data.</text>
</comment>
<feature type="non-terminal residue" evidence="1">
    <location>
        <position position="176"/>
    </location>
</feature>
<reference evidence="1 2" key="1">
    <citation type="submission" date="2015-01" db="EMBL/GenBank/DDBJ databases">
        <title>Characterization of Swiss Staphylococcus aureus strains involved in food poisoning.</title>
        <authorList>
            <person name="Crovadore J."/>
            <person name="Chablais R."/>
            <person name="Tonacini J."/>
            <person name="Schnyder B."/>
            <person name="Lefort F."/>
        </authorList>
    </citation>
    <scope>NUCLEOTIDE SEQUENCE [LARGE SCALE GENOMIC DNA]</scope>
    <source>
        <strain evidence="1 2">SA-120</strain>
    </source>
</reference>
<sequence>HAQRDALGVAVDADDLHLHRVADAQHLGRVVDALVAEIGDVEQAVDAAQVDERTVIGDVLDDAVDDLARGQALDEARTLLGAGLFEHGAARHDDVAALAVHLEDLEGLRDVHQRRDVAHGADVDLRAGEEGHRARKVDGEAALDAAEDHALDTGRLGEFGFQLVPGGFAAGAVAAE</sequence>
<evidence type="ECO:0000313" key="2">
    <source>
        <dbReference type="Proteomes" id="UP000032274"/>
    </source>
</evidence>
<dbReference type="Proteomes" id="UP000032274">
    <property type="component" value="Unassembled WGS sequence"/>
</dbReference>
<protein>
    <submittedName>
        <fullName evidence="1">Uncharacterized protein</fullName>
    </submittedName>
</protein>
<evidence type="ECO:0000313" key="1">
    <source>
        <dbReference type="EMBL" id="KIU01240.1"/>
    </source>
</evidence>
<organism evidence="1 2">
    <name type="scientific">Staphylococcus aureus</name>
    <dbReference type="NCBI Taxonomy" id="1280"/>
    <lineage>
        <taxon>Bacteria</taxon>
        <taxon>Bacillati</taxon>
        <taxon>Bacillota</taxon>
        <taxon>Bacilli</taxon>
        <taxon>Bacillales</taxon>
        <taxon>Staphylococcaceae</taxon>
        <taxon>Staphylococcus</taxon>
    </lineage>
</organism>
<dbReference type="EMBL" id="JXIG01000512">
    <property type="protein sequence ID" value="KIU01240.1"/>
    <property type="molecule type" value="Genomic_DNA"/>
</dbReference>
<gene>
    <name evidence="1" type="ORF">QU38_02400</name>
</gene>
<dbReference type="AntiFam" id="ANF00204">
    <property type="entry name" value="Shadow ORF (opposite rpsA)"/>
</dbReference>
<feature type="non-terminal residue" evidence="1">
    <location>
        <position position="1"/>
    </location>
</feature>